<evidence type="ECO:0000313" key="6">
    <source>
        <dbReference type="Proteomes" id="UP000018144"/>
    </source>
</evidence>
<dbReference type="Gene3D" id="3.30.565.10">
    <property type="entry name" value="Histidine kinase-like ATPase, C-terminal domain"/>
    <property type="match status" value="1"/>
</dbReference>
<dbReference type="SUPFAM" id="SSF55874">
    <property type="entry name" value="ATPase domain of HSP90 chaperone/DNA topoisomerase II/histidine kinase"/>
    <property type="match status" value="1"/>
</dbReference>
<dbReference type="eggNOG" id="KOG1977">
    <property type="taxonomic scope" value="Eukaryota"/>
</dbReference>
<dbReference type="OMA" id="NKWPMFY"/>
<dbReference type="SMART" id="SM00853">
    <property type="entry name" value="MutL_C"/>
    <property type="match status" value="1"/>
</dbReference>
<dbReference type="Pfam" id="PF13589">
    <property type="entry name" value="HATPase_c_3"/>
    <property type="match status" value="1"/>
</dbReference>
<dbReference type="InterPro" id="IPR042120">
    <property type="entry name" value="MutL_C_dimsub"/>
</dbReference>
<dbReference type="STRING" id="1076935.U4L3W9"/>
<dbReference type="OrthoDB" id="429932at2759"/>
<feature type="region of interest" description="Disordered" evidence="3">
    <location>
        <begin position="381"/>
        <end position="431"/>
    </location>
</feature>
<feature type="domain" description="MutL C-terminal dimerisation" evidence="4">
    <location>
        <begin position="715"/>
        <end position="886"/>
    </location>
</feature>
<dbReference type="InterPro" id="IPR014721">
    <property type="entry name" value="Ribsml_uS5_D2-typ_fold_subgr"/>
</dbReference>
<evidence type="ECO:0000259" key="4">
    <source>
        <dbReference type="SMART" id="SM00853"/>
    </source>
</evidence>
<evidence type="ECO:0000256" key="1">
    <source>
        <dbReference type="ARBA" id="ARBA00006082"/>
    </source>
</evidence>
<organism evidence="5 6">
    <name type="scientific">Pyronema omphalodes (strain CBS 100304)</name>
    <name type="common">Pyronema confluens</name>
    <dbReference type="NCBI Taxonomy" id="1076935"/>
    <lineage>
        <taxon>Eukaryota</taxon>
        <taxon>Fungi</taxon>
        <taxon>Dikarya</taxon>
        <taxon>Ascomycota</taxon>
        <taxon>Pezizomycotina</taxon>
        <taxon>Pezizomycetes</taxon>
        <taxon>Pezizales</taxon>
        <taxon>Pyronemataceae</taxon>
        <taxon>Pyronema</taxon>
    </lineage>
</organism>
<dbReference type="SUPFAM" id="SSF118116">
    <property type="entry name" value="DNA mismatch repair protein MutL"/>
    <property type="match status" value="1"/>
</dbReference>
<dbReference type="GO" id="GO:0032300">
    <property type="term" value="C:mismatch repair complex"/>
    <property type="evidence" value="ECO:0007669"/>
    <property type="project" value="InterPro"/>
</dbReference>
<dbReference type="AlphaFoldDB" id="U4L3W9"/>
<protein>
    <submittedName>
        <fullName evidence="5">Similar to DNA mismatch repair protein MLH3 acc. no. Q12083</fullName>
    </submittedName>
</protein>
<dbReference type="InterPro" id="IPR014790">
    <property type="entry name" value="MutL_C"/>
</dbReference>
<evidence type="ECO:0000256" key="2">
    <source>
        <dbReference type="ARBA" id="ARBA00022763"/>
    </source>
</evidence>
<sequence length="957" mass="105424">MSTPPPIQLLPDSVISRLRSSIVLPSLPQAISELIQNALDASATELSATINPTAPSFTLTDNGYGVVPEQISNVGKLYATSKYPPSERYFGSRGEALSALAQHSTLTFTSCAKGWRTSRQVRWSYGKNIFEGIAPDYAALPNSGTVVRVERLWGDMPVRIKAREGLDFEREWADILKAIIGLFLSGRGNGVSIIVRDQDGARQLSINPANRRRGEPWDLMVLRQSLGSEVIGTIQDWENVKARQNGIRIEGWISSKGSASKNIQYIFVNGFPLSMEDTELHREVNRIFENSGFGVIEELDKNGNPKRGAVRRIDKRGMFILRIEFRRGESSIFGGEGGTGGKAGVEGQNLKNLTELLQKLVYEFLKTHHYKPLRVSGGATIDKEIKPSPTLPDIFSKTSRSNSSSRSVSPSITPRSPAAPQGQKRPRMMDISNWSRIKSAKIDKTEESGRQDIFSSKTISGVTPKVVSSTPKITPAPKISKIHYASGTVTQSSRPQTSSSDHHKASLQGLQGLSADLNHKQPQSQSQADGIDEDNEELNGIQDRPDIMGWTNPTSGKCYLVDMKTGNTTLMTSTFAAEKSDATNRNATSIATVGKSDAPRRNFTPPILAQNPSAGGVLTRRTSSLPNLAPFSNLRNNNKPPPSQSDSNQEPSTFIKHLLTNWESPVFPLPEATISSIPLDPPPHSCGSCGSNSIIPPGLSRIGKLTKAGLLSASVIAQVDNKYILCKLPSSHQAPTLVIVDQHAASERVRVEELFKELCEGIGGFETKKKLVYPITSRDYGLMKRFEKYFDIWGISYTLSNPDLKMGSEPTTVTINYLPRVLRDRCEVEPLLAIDILRKYCYELEDNRGPSRRGTWIEMLAKIPKSLVEIVNSRACRGAVMFNDPLSLEECRELVKRLAGCRWPFMCAHGRVSMRPLVELPEVRVKERSGFRSGFNRWKEGGFTGLEDGDGDDDGDN</sequence>
<dbReference type="GO" id="GO:0061982">
    <property type="term" value="P:meiosis I cell cycle process"/>
    <property type="evidence" value="ECO:0007669"/>
    <property type="project" value="UniProtKB-ARBA"/>
</dbReference>
<keyword evidence="2" id="KW-0227">DNA damage</keyword>
<dbReference type="GO" id="GO:0006298">
    <property type="term" value="P:mismatch repair"/>
    <property type="evidence" value="ECO:0007669"/>
    <property type="project" value="InterPro"/>
</dbReference>
<dbReference type="InterPro" id="IPR037198">
    <property type="entry name" value="MutL_C_sf"/>
</dbReference>
<dbReference type="Pfam" id="PF08676">
    <property type="entry name" value="MutL_C"/>
    <property type="match status" value="1"/>
</dbReference>
<proteinExistence type="inferred from homology"/>
<dbReference type="PANTHER" id="PTHR10073:SF47">
    <property type="entry name" value="DNA MISMATCH REPAIR PROTEIN MLH3"/>
    <property type="match status" value="1"/>
</dbReference>
<keyword evidence="6" id="KW-1185">Reference proteome</keyword>
<feature type="compositionally biased region" description="Low complexity" evidence="3">
    <location>
        <begin position="396"/>
        <end position="416"/>
    </location>
</feature>
<feature type="compositionally biased region" description="Polar residues" evidence="3">
    <location>
        <begin position="633"/>
        <end position="651"/>
    </location>
</feature>
<feature type="region of interest" description="Disordered" evidence="3">
    <location>
        <begin position="596"/>
        <end position="651"/>
    </location>
</feature>
<dbReference type="GO" id="GO:0140664">
    <property type="term" value="F:ATP-dependent DNA damage sensor activity"/>
    <property type="evidence" value="ECO:0007669"/>
    <property type="project" value="InterPro"/>
</dbReference>
<accession>U4L3W9</accession>
<dbReference type="PANTHER" id="PTHR10073">
    <property type="entry name" value="DNA MISMATCH REPAIR PROTEIN MLH, PMS, MUTL"/>
    <property type="match status" value="1"/>
</dbReference>
<gene>
    <name evidence="5" type="ORF">PCON_03641</name>
</gene>
<dbReference type="InterPro" id="IPR038973">
    <property type="entry name" value="MutL/Mlh/Pms-like"/>
</dbReference>
<dbReference type="Gene3D" id="3.30.230.10">
    <property type="match status" value="1"/>
</dbReference>
<dbReference type="InterPro" id="IPR036890">
    <property type="entry name" value="HATPase_C_sf"/>
</dbReference>
<dbReference type="Gene3D" id="3.30.1540.20">
    <property type="entry name" value="MutL, C-terminal domain, dimerisation subdomain"/>
    <property type="match status" value="1"/>
</dbReference>
<dbReference type="EMBL" id="HF935217">
    <property type="protein sequence ID" value="CCX04750.1"/>
    <property type="molecule type" value="Genomic_DNA"/>
</dbReference>
<name>U4L3W9_PYROM</name>
<reference evidence="5 6" key="1">
    <citation type="journal article" date="2013" name="PLoS Genet.">
        <title>The genome and development-dependent transcriptomes of Pyronema confluens: a window into fungal evolution.</title>
        <authorList>
            <person name="Traeger S."/>
            <person name="Altegoer F."/>
            <person name="Freitag M."/>
            <person name="Gabaldon T."/>
            <person name="Kempken F."/>
            <person name="Kumar A."/>
            <person name="Marcet-Houben M."/>
            <person name="Poggeler S."/>
            <person name="Stajich J.E."/>
            <person name="Nowrousian M."/>
        </authorList>
    </citation>
    <scope>NUCLEOTIDE SEQUENCE [LARGE SCALE GENOMIC DNA]</scope>
    <source>
        <strain evidence="6">CBS 100304</strain>
        <tissue evidence="5">Vegetative mycelium</tissue>
    </source>
</reference>
<dbReference type="Proteomes" id="UP000018144">
    <property type="component" value="Unassembled WGS sequence"/>
</dbReference>
<dbReference type="GO" id="GO:0005524">
    <property type="term" value="F:ATP binding"/>
    <property type="evidence" value="ECO:0007669"/>
    <property type="project" value="InterPro"/>
</dbReference>
<evidence type="ECO:0000256" key="3">
    <source>
        <dbReference type="SAM" id="MobiDB-lite"/>
    </source>
</evidence>
<dbReference type="GO" id="GO:0016887">
    <property type="term" value="F:ATP hydrolysis activity"/>
    <property type="evidence" value="ECO:0007669"/>
    <property type="project" value="InterPro"/>
</dbReference>
<evidence type="ECO:0000313" key="5">
    <source>
        <dbReference type="EMBL" id="CCX04750.1"/>
    </source>
</evidence>
<comment type="similarity">
    <text evidence="1">Belongs to the DNA mismatch repair MutL/HexB family.</text>
</comment>
<feature type="region of interest" description="Disordered" evidence="3">
    <location>
        <begin position="519"/>
        <end position="549"/>
    </location>
</feature>